<dbReference type="EMBL" id="CAKASE010000054">
    <property type="protein sequence ID" value="CAG9565813.1"/>
    <property type="molecule type" value="Genomic_DNA"/>
</dbReference>
<evidence type="ECO:0000313" key="3">
    <source>
        <dbReference type="Proteomes" id="UP000789524"/>
    </source>
</evidence>
<comment type="caution">
    <text evidence="2">The sequence shown here is derived from an EMBL/GenBank/DDBJ whole genome shotgun (WGS) entry which is preliminary data.</text>
</comment>
<name>A0A8J2QTB5_9NEOP</name>
<gene>
    <name evidence="2" type="ORF">DCHRY22_LOCUS6580</name>
</gene>
<reference evidence="2" key="1">
    <citation type="submission" date="2021-09" db="EMBL/GenBank/DDBJ databases">
        <authorList>
            <person name="Martin H S."/>
        </authorList>
    </citation>
    <scope>NUCLEOTIDE SEQUENCE</scope>
</reference>
<dbReference type="AlphaFoldDB" id="A0A8J2QTB5"/>
<keyword evidence="3" id="KW-1185">Reference proteome</keyword>
<feature type="compositionally biased region" description="Basic and acidic residues" evidence="1">
    <location>
        <begin position="1"/>
        <end position="11"/>
    </location>
</feature>
<evidence type="ECO:0000313" key="2">
    <source>
        <dbReference type="EMBL" id="CAG9565813.1"/>
    </source>
</evidence>
<sequence length="83" mass="9781">MIDRLHPKQENTQKTQSETADCPRHTRRNVLLYVITVYKTLRVDIRTDLTVWSYVYKLYKTGHLKLKTNACGRSQVFKPPSDD</sequence>
<organism evidence="2 3">
    <name type="scientific">Danaus chrysippus</name>
    <name type="common">African queen</name>
    <dbReference type="NCBI Taxonomy" id="151541"/>
    <lineage>
        <taxon>Eukaryota</taxon>
        <taxon>Metazoa</taxon>
        <taxon>Ecdysozoa</taxon>
        <taxon>Arthropoda</taxon>
        <taxon>Hexapoda</taxon>
        <taxon>Insecta</taxon>
        <taxon>Pterygota</taxon>
        <taxon>Neoptera</taxon>
        <taxon>Endopterygota</taxon>
        <taxon>Lepidoptera</taxon>
        <taxon>Glossata</taxon>
        <taxon>Ditrysia</taxon>
        <taxon>Papilionoidea</taxon>
        <taxon>Nymphalidae</taxon>
        <taxon>Danainae</taxon>
        <taxon>Danaini</taxon>
        <taxon>Danaina</taxon>
        <taxon>Danaus</taxon>
        <taxon>Anosia</taxon>
    </lineage>
</organism>
<protein>
    <submittedName>
        <fullName evidence="2">(African queen) hypothetical protein</fullName>
    </submittedName>
</protein>
<feature type="region of interest" description="Disordered" evidence="1">
    <location>
        <begin position="1"/>
        <end position="22"/>
    </location>
</feature>
<proteinExistence type="predicted"/>
<accession>A0A8J2QTB5</accession>
<evidence type="ECO:0000256" key="1">
    <source>
        <dbReference type="SAM" id="MobiDB-lite"/>
    </source>
</evidence>
<dbReference type="Proteomes" id="UP000789524">
    <property type="component" value="Unassembled WGS sequence"/>
</dbReference>